<comment type="caution">
    <text evidence="1">The sequence shown here is derived from an EMBL/GenBank/DDBJ whole genome shotgun (WGS) entry which is preliminary data.</text>
</comment>
<organism evidence="1 2">
    <name type="scientific">Portunus trituberculatus</name>
    <name type="common">Swimming crab</name>
    <name type="synonym">Neptunus trituberculatus</name>
    <dbReference type="NCBI Taxonomy" id="210409"/>
    <lineage>
        <taxon>Eukaryota</taxon>
        <taxon>Metazoa</taxon>
        <taxon>Ecdysozoa</taxon>
        <taxon>Arthropoda</taxon>
        <taxon>Crustacea</taxon>
        <taxon>Multicrustacea</taxon>
        <taxon>Malacostraca</taxon>
        <taxon>Eumalacostraca</taxon>
        <taxon>Eucarida</taxon>
        <taxon>Decapoda</taxon>
        <taxon>Pleocyemata</taxon>
        <taxon>Brachyura</taxon>
        <taxon>Eubrachyura</taxon>
        <taxon>Portunoidea</taxon>
        <taxon>Portunidae</taxon>
        <taxon>Portuninae</taxon>
        <taxon>Portunus</taxon>
    </lineage>
</organism>
<evidence type="ECO:0000313" key="1">
    <source>
        <dbReference type="EMBL" id="MPC35625.1"/>
    </source>
</evidence>
<protein>
    <submittedName>
        <fullName evidence="1">Uncharacterized protein</fullName>
    </submittedName>
</protein>
<sequence length="66" mass="7140">MCGGAGMWELNRGSLSHVSVSAAAPHTCSKFRHSNPSQGETRLLLCHHAATTTTATSKKLFYCIFM</sequence>
<proteinExistence type="predicted"/>
<dbReference type="EMBL" id="VSRR010003313">
    <property type="protein sequence ID" value="MPC35625.1"/>
    <property type="molecule type" value="Genomic_DNA"/>
</dbReference>
<dbReference type="Proteomes" id="UP000324222">
    <property type="component" value="Unassembled WGS sequence"/>
</dbReference>
<gene>
    <name evidence="1" type="ORF">E2C01_029051</name>
</gene>
<name>A0A5B7EQH2_PORTR</name>
<dbReference type="AlphaFoldDB" id="A0A5B7EQH2"/>
<keyword evidence="2" id="KW-1185">Reference proteome</keyword>
<reference evidence="1 2" key="1">
    <citation type="submission" date="2019-05" db="EMBL/GenBank/DDBJ databases">
        <title>Another draft genome of Portunus trituberculatus and its Hox gene families provides insights of decapod evolution.</title>
        <authorList>
            <person name="Jeong J.-H."/>
            <person name="Song I."/>
            <person name="Kim S."/>
            <person name="Choi T."/>
            <person name="Kim D."/>
            <person name="Ryu S."/>
            <person name="Kim W."/>
        </authorList>
    </citation>
    <scope>NUCLEOTIDE SEQUENCE [LARGE SCALE GENOMIC DNA]</scope>
    <source>
        <tissue evidence="1">Muscle</tissue>
    </source>
</reference>
<evidence type="ECO:0000313" key="2">
    <source>
        <dbReference type="Proteomes" id="UP000324222"/>
    </source>
</evidence>
<accession>A0A5B7EQH2</accession>